<gene>
    <name evidence="7" type="primary">LOC114852369</name>
</gene>
<dbReference type="OrthoDB" id="10063988at2759"/>
<dbReference type="PRINTS" id="PR00023">
    <property type="entry name" value="ZPELLUCIDA"/>
</dbReference>
<dbReference type="Proteomes" id="UP000515150">
    <property type="component" value="Chromosome 3"/>
</dbReference>
<keyword evidence="2" id="KW-1015">Disulfide bond</keyword>
<dbReference type="InterPro" id="IPR055355">
    <property type="entry name" value="ZP-C"/>
</dbReference>
<feature type="domain" description="ZP" evidence="5">
    <location>
        <begin position="43"/>
        <end position="294"/>
    </location>
</feature>
<protein>
    <submittedName>
        <fullName evidence="7">ZP domain-containing protein-like</fullName>
    </submittedName>
</protein>
<dbReference type="InterPro" id="IPR048290">
    <property type="entry name" value="ZP_chr"/>
</dbReference>
<dbReference type="InterPro" id="IPR042235">
    <property type="entry name" value="ZP-C_dom"/>
</dbReference>
<keyword evidence="3" id="KW-0325">Glycoprotein</keyword>
<keyword evidence="6" id="KW-1185">Reference proteome</keyword>
<evidence type="ECO:0000256" key="4">
    <source>
        <dbReference type="SAM" id="Phobius"/>
    </source>
</evidence>
<evidence type="ECO:0000256" key="3">
    <source>
        <dbReference type="ARBA" id="ARBA00023180"/>
    </source>
</evidence>
<dbReference type="SMART" id="SM00241">
    <property type="entry name" value="ZP"/>
    <property type="match status" value="1"/>
</dbReference>
<feature type="transmembrane region" description="Helical" evidence="4">
    <location>
        <begin position="338"/>
        <end position="358"/>
    </location>
</feature>
<keyword evidence="4" id="KW-0472">Membrane</keyword>
<evidence type="ECO:0000259" key="5">
    <source>
        <dbReference type="PROSITE" id="PS51034"/>
    </source>
</evidence>
<reference evidence="7" key="1">
    <citation type="submission" date="2025-08" db="UniProtKB">
        <authorList>
            <consortium name="RefSeq"/>
        </authorList>
    </citation>
    <scope>IDENTIFICATION</scope>
</reference>
<dbReference type="GeneID" id="114852369"/>
<dbReference type="KEGG" id="bspl:114852369"/>
<evidence type="ECO:0000313" key="6">
    <source>
        <dbReference type="Proteomes" id="UP000515150"/>
    </source>
</evidence>
<evidence type="ECO:0000256" key="1">
    <source>
        <dbReference type="ARBA" id="ARBA00022729"/>
    </source>
</evidence>
<keyword evidence="4" id="KW-1133">Transmembrane helix</keyword>
<dbReference type="Gene3D" id="2.60.40.4100">
    <property type="entry name" value="Zona pellucida, ZP-C domain"/>
    <property type="match status" value="1"/>
</dbReference>
<name>A0A9W2XP52_BETSP</name>
<dbReference type="PROSITE" id="PS51034">
    <property type="entry name" value="ZP_2"/>
    <property type="match status" value="1"/>
</dbReference>
<organism evidence="6 7">
    <name type="scientific">Betta splendens</name>
    <name type="common">Siamese fighting fish</name>
    <dbReference type="NCBI Taxonomy" id="158456"/>
    <lineage>
        <taxon>Eukaryota</taxon>
        <taxon>Metazoa</taxon>
        <taxon>Chordata</taxon>
        <taxon>Craniata</taxon>
        <taxon>Vertebrata</taxon>
        <taxon>Euteleostomi</taxon>
        <taxon>Actinopterygii</taxon>
        <taxon>Neopterygii</taxon>
        <taxon>Teleostei</taxon>
        <taxon>Neoteleostei</taxon>
        <taxon>Acanthomorphata</taxon>
        <taxon>Anabantaria</taxon>
        <taxon>Anabantiformes</taxon>
        <taxon>Anabantoidei</taxon>
        <taxon>Osphronemidae</taxon>
        <taxon>Betta</taxon>
    </lineage>
</organism>
<proteinExistence type="predicted"/>
<dbReference type="PANTHER" id="PTHR14002">
    <property type="entry name" value="ENDOGLIN/TGF-BETA RECEPTOR TYPE III"/>
    <property type="match status" value="1"/>
</dbReference>
<sequence length="373" mass="41694">MEQIVVSVGGSHSFLTILYIFGLFSLFDPTVSAPTKDFKTSVICTGSTMTVMVDKSSFSKVKEDHLQLSNPTSIACSLQKYSNRTHVIAVIPLNECGTQIEEDSENLIFKNEITTVGELRGVISRKHLMEVRFSCKYPKKGITKLGFIAHRENVTVKRQGIGSLTYQFEFYPDNKFQTRIDPNSYPVEYDLGTRMFMQIKVTSSMSDIELFVESCKAAPFDNLNSKPTYSIIENGCKRDETVLVHSPSHEKHFQFSMEAFKFIGLHDHVYISCAVLTCKKGNSDTRCSQGCIESARSVRHKRDVASQNENLFISQGPLRLRRSAENSRITVTNLNPNLVFVAGSLLSAVGMVCGVASYRTKMAQVKQGSLPVF</sequence>
<keyword evidence="4" id="KW-0812">Transmembrane</keyword>
<dbReference type="Pfam" id="PF00100">
    <property type="entry name" value="Zona_pellucida"/>
    <property type="match status" value="1"/>
</dbReference>
<evidence type="ECO:0000313" key="7">
    <source>
        <dbReference type="RefSeq" id="XP_055363453.1"/>
    </source>
</evidence>
<dbReference type="InterPro" id="IPR001507">
    <property type="entry name" value="ZP_dom"/>
</dbReference>
<dbReference type="Pfam" id="PF23344">
    <property type="entry name" value="ZP-N"/>
    <property type="match status" value="1"/>
</dbReference>
<evidence type="ECO:0000256" key="2">
    <source>
        <dbReference type="ARBA" id="ARBA00023157"/>
    </source>
</evidence>
<dbReference type="InterPro" id="IPR055356">
    <property type="entry name" value="ZP-N"/>
</dbReference>
<dbReference type="PANTHER" id="PTHR14002:SF59">
    <property type="entry name" value="CUB AND ZONA PELLUCIDA-LIKE DOMAIN-CONTAINING PROTEIN 1-RELATED"/>
    <property type="match status" value="1"/>
</dbReference>
<dbReference type="AlphaFoldDB" id="A0A9W2XP52"/>
<dbReference type="RefSeq" id="XP_055363453.1">
    <property type="nucleotide sequence ID" value="XM_055507478.1"/>
</dbReference>
<keyword evidence="1" id="KW-0732">Signal</keyword>
<accession>A0A9W2XP52</accession>
<dbReference type="Gene3D" id="2.60.40.3210">
    <property type="entry name" value="Zona pellucida, ZP-N domain"/>
    <property type="match status" value="1"/>
</dbReference>